<keyword evidence="1" id="KW-0175">Coiled coil</keyword>
<evidence type="ECO:0000313" key="4">
    <source>
        <dbReference type="Proteomes" id="UP001310890"/>
    </source>
</evidence>
<gene>
    <name evidence="3" type="ORF">LTR62_005466</name>
</gene>
<evidence type="ECO:0008006" key="5">
    <source>
        <dbReference type="Google" id="ProtNLM"/>
    </source>
</evidence>
<feature type="coiled-coil region" evidence="1">
    <location>
        <begin position="277"/>
        <end position="304"/>
    </location>
</feature>
<feature type="compositionally biased region" description="Low complexity" evidence="2">
    <location>
        <begin position="37"/>
        <end position="54"/>
    </location>
</feature>
<evidence type="ECO:0000313" key="3">
    <source>
        <dbReference type="EMBL" id="KAK5110928.1"/>
    </source>
</evidence>
<feature type="compositionally biased region" description="Basic and acidic residues" evidence="2">
    <location>
        <begin position="13"/>
        <end position="34"/>
    </location>
</feature>
<dbReference type="Proteomes" id="UP001310890">
    <property type="component" value="Unassembled WGS sequence"/>
</dbReference>
<reference evidence="3" key="1">
    <citation type="submission" date="2023-08" db="EMBL/GenBank/DDBJ databases">
        <title>Black Yeasts Isolated from many extreme environments.</title>
        <authorList>
            <person name="Coleine C."/>
            <person name="Stajich J.E."/>
            <person name="Selbmann L."/>
        </authorList>
    </citation>
    <scope>NUCLEOTIDE SEQUENCE</scope>
    <source>
        <strain evidence="3">CCFEE 5401</strain>
    </source>
</reference>
<dbReference type="EMBL" id="JAVRRL010000044">
    <property type="protein sequence ID" value="KAK5110928.1"/>
    <property type="molecule type" value="Genomic_DNA"/>
</dbReference>
<sequence>MSWLWGGGTNESTRPDAYSKLDPSLKDFLSKEGPFKSQDVPSPQQPQASPDAASNQYRSQLGWTSPPPPSTEAISPSPTTQVPSESLYPDGRYAHLWKSYRPRAEIEAAGKNDQDKLRDVIDAYNDRRSAIGAAAIENCVLEQMAERECWETGSYWEKMNMCRGRNRQFIKCYTMQARFLKALGYLSLDRTEEEDERIQMHADRLYHEMKAREEAMEDAKKAGLPEPLFEKPLITPASTTAALGADSAYARAREKAMAAGSGYNEGLKLSDYSPERQEQIKKQLQGLSKEEKELEMQIIAGERRAQIEVAERIQERFAVEREARKDRRERGRESVGDSIKRAWGWDREG</sequence>
<name>A0AAN7YJA4_9PEZI</name>
<feature type="compositionally biased region" description="Polar residues" evidence="2">
    <location>
        <begin position="72"/>
        <end position="84"/>
    </location>
</feature>
<proteinExistence type="predicted"/>
<feature type="region of interest" description="Disordered" evidence="2">
    <location>
        <begin position="1"/>
        <end position="87"/>
    </location>
</feature>
<protein>
    <recommendedName>
        <fullName evidence="5">Autophagy protein</fullName>
    </recommendedName>
</protein>
<feature type="region of interest" description="Disordered" evidence="2">
    <location>
        <begin position="319"/>
        <end position="349"/>
    </location>
</feature>
<comment type="caution">
    <text evidence="3">The sequence shown here is derived from an EMBL/GenBank/DDBJ whole genome shotgun (WGS) entry which is preliminary data.</text>
</comment>
<evidence type="ECO:0000256" key="1">
    <source>
        <dbReference type="SAM" id="Coils"/>
    </source>
</evidence>
<evidence type="ECO:0000256" key="2">
    <source>
        <dbReference type="SAM" id="MobiDB-lite"/>
    </source>
</evidence>
<dbReference type="AlphaFoldDB" id="A0AAN7YJA4"/>
<accession>A0AAN7YJA4</accession>
<organism evidence="3 4">
    <name type="scientific">Meristemomyces frigidus</name>
    <dbReference type="NCBI Taxonomy" id="1508187"/>
    <lineage>
        <taxon>Eukaryota</taxon>
        <taxon>Fungi</taxon>
        <taxon>Dikarya</taxon>
        <taxon>Ascomycota</taxon>
        <taxon>Pezizomycotina</taxon>
        <taxon>Dothideomycetes</taxon>
        <taxon>Dothideomycetidae</taxon>
        <taxon>Mycosphaerellales</taxon>
        <taxon>Teratosphaeriaceae</taxon>
        <taxon>Meristemomyces</taxon>
    </lineage>
</organism>